<feature type="binding site" description="covalent" evidence="6">
    <location>
        <position position="85"/>
    </location>
    <ligand>
        <name>heme c</name>
        <dbReference type="ChEBI" id="CHEBI:61717"/>
    </ligand>
</feature>
<keyword evidence="5 6" id="KW-0408">Iron</keyword>
<dbReference type="EMBL" id="JAFLQZ010000012">
    <property type="protein sequence ID" value="MBO0359551.1"/>
    <property type="molecule type" value="Genomic_DNA"/>
</dbReference>
<dbReference type="GO" id="GO:0009055">
    <property type="term" value="F:electron transfer activity"/>
    <property type="evidence" value="ECO:0007669"/>
    <property type="project" value="InterPro"/>
</dbReference>
<feature type="signal peptide" evidence="7">
    <location>
        <begin position="1"/>
        <end position="21"/>
    </location>
</feature>
<feature type="domain" description="Cytochrome c" evidence="8">
    <location>
        <begin position="71"/>
        <end position="156"/>
    </location>
</feature>
<keyword evidence="3 6" id="KW-0479">Metal-binding</keyword>
<evidence type="ECO:0000256" key="6">
    <source>
        <dbReference type="PIRSR" id="PIRSR602324-1"/>
    </source>
</evidence>
<proteinExistence type="predicted"/>
<dbReference type="AlphaFoldDB" id="A0A939EYK3"/>
<evidence type="ECO:0000256" key="1">
    <source>
        <dbReference type="ARBA" id="ARBA00022448"/>
    </source>
</evidence>
<keyword evidence="4" id="KW-0249">Electron transport</keyword>
<dbReference type="Gene3D" id="1.10.760.10">
    <property type="entry name" value="Cytochrome c-like domain"/>
    <property type="match status" value="1"/>
</dbReference>
<comment type="caution">
    <text evidence="9">The sequence shown here is derived from an EMBL/GenBank/DDBJ whole genome shotgun (WGS) entry which is preliminary data.</text>
</comment>
<evidence type="ECO:0000259" key="8">
    <source>
        <dbReference type="PROSITE" id="PS51007"/>
    </source>
</evidence>
<accession>A0A939EYK3</accession>
<dbReference type="InterPro" id="IPR009056">
    <property type="entry name" value="Cyt_c-like_dom"/>
</dbReference>
<dbReference type="GO" id="GO:0020037">
    <property type="term" value="F:heme binding"/>
    <property type="evidence" value="ECO:0007669"/>
    <property type="project" value="InterPro"/>
</dbReference>
<comment type="PTM">
    <text evidence="6">Binds 1 heme c group covalently per subunit.</text>
</comment>
<dbReference type="GO" id="GO:0005506">
    <property type="term" value="F:iron ion binding"/>
    <property type="evidence" value="ECO:0007669"/>
    <property type="project" value="InterPro"/>
</dbReference>
<keyword evidence="10" id="KW-1185">Reference proteome</keyword>
<evidence type="ECO:0000256" key="7">
    <source>
        <dbReference type="SAM" id="SignalP"/>
    </source>
</evidence>
<dbReference type="Pfam" id="PF00034">
    <property type="entry name" value="Cytochrom_C"/>
    <property type="match status" value="1"/>
</dbReference>
<dbReference type="PROSITE" id="PS51007">
    <property type="entry name" value="CYTC"/>
    <property type="match status" value="1"/>
</dbReference>
<organism evidence="9 10">
    <name type="scientific">Hymenobacter telluris</name>
    <dbReference type="NCBI Taxonomy" id="2816474"/>
    <lineage>
        <taxon>Bacteria</taxon>
        <taxon>Pseudomonadati</taxon>
        <taxon>Bacteroidota</taxon>
        <taxon>Cytophagia</taxon>
        <taxon>Cytophagales</taxon>
        <taxon>Hymenobacteraceae</taxon>
        <taxon>Hymenobacter</taxon>
    </lineage>
</organism>
<sequence>MKKAFLLLLCGPLLFSCGSDSDNKKVKEEYTLAEATEPPQDSVTNSNLSAVARQPQVDTNATKIGTTPVGTPSEAGAKLIAASDCASCHRENEKLIGPAYQDVAKKYPNTVANVNMLAKKIITGGKGNWGEIPMTPHPALSEKDTQEMARYILALK</sequence>
<evidence type="ECO:0000313" key="10">
    <source>
        <dbReference type="Proteomes" id="UP000664144"/>
    </source>
</evidence>
<evidence type="ECO:0000256" key="2">
    <source>
        <dbReference type="ARBA" id="ARBA00022617"/>
    </source>
</evidence>
<gene>
    <name evidence="9" type="ORF">J0X19_16445</name>
</gene>
<feature type="binding site" description="covalent" evidence="6">
    <location>
        <position position="89"/>
    </location>
    <ligand>
        <name>heme c</name>
        <dbReference type="ChEBI" id="CHEBI:61717"/>
    </ligand>
</feature>
<evidence type="ECO:0000256" key="3">
    <source>
        <dbReference type="ARBA" id="ARBA00022723"/>
    </source>
</evidence>
<name>A0A939EYK3_9BACT</name>
<dbReference type="PROSITE" id="PS51257">
    <property type="entry name" value="PROKAR_LIPOPROTEIN"/>
    <property type="match status" value="1"/>
</dbReference>
<evidence type="ECO:0000256" key="5">
    <source>
        <dbReference type="ARBA" id="ARBA00023004"/>
    </source>
</evidence>
<keyword evidence="2 6" id="KW-0349">Heme</keyword>
<dbReference type="InterPro" id="IPR002324">
    <property type="entry name" value="Cyt_c_ID"/>
</dbReference>
<feature type="binding site" description="covalent" evidence="6">
    <location>
        <position position="134"/>
    </location>
    <ligand>
        <name>heme c</name>
        <dbReference type="ChEBI" id="CHEBI:61717"/>
    </ligand>
</feature>
<keyword evidence="7" id="KW-0732">Signal</keyword>
<dbReference type="Proteomes" id="UP000664144">
    <property type="component" value="Unassembled WGS sequence"/>
</dbReference>
<evidence type="ECO:0000256" key="4">
    <source>
        <dbReference type="ARBA" id="ARBA00022982"/>
    </source>
</evidence>
<dbReference type="InterPro" id="IPR036909">
    <property type="entry name" value="Cyt_c-like_dom_sf"/>
</dbReference>
<feature type="chain" id="PRO_5037921363" evidence="7">
    <location>
        <begin position="22"/>
        <end position="156"/>
    </location>
</feature>
<dbReference type="RefSeq" id="WP_206985512.1">
    <property type="nucleotide sequence ID" value="NZ_JAFLQZ010000012.1"/>
</dbReference>
<evidence type="ECO:0000313" key="9">
    <source>
        <dbReference type="EMBL" id="MBO0359551.1"/>
    </source>
</evidence>
<protein>
    <submittedName>
        <fullName evidence="9">C-type cytochrome</fullName>
    </submittedName>
</protein>
<dbReference type="SUPFAM" id="SSF46626">
    <property type="entry name" value="Cytochrome c"/>
    <property type="match status" value="1"/>
</dbReference>
<keyword evidence="1" id="KW-0813">Transport</keyword>
<reference evidence="9" key="1">
    <citation type="submission" date="2021-03" db="EMBL/GenBank/DDBJ databases">
        <authorList>
            <person name="Kim M.K."/>
        </authorList>
    </citation>
    <scope>NUCLEOTIDE SEQUENCE</scope>
    <source>
        <strain evidence="9">BT186</strain>
    </source>
</reference>
<dbReference type="PRINTS" id="PR00606">
    <property type="entry name" value="CYTCHROMECID"/>
</dbReference>